<feature type="transmembrane region" description="Helical" evidence="5">
    <location>
        <begin position="292"/>
        <end position="313"/>
    </location>
</feature>
<feature type="transmembrane region" description="Helical" evidence="5">
    <location>
        <begin position="267"/>
        <end position="285"/>
    </location>
</feature>
<dbReference type="PANTHER" id="PTHR37422">
    <property type="entry name" value="TEICHURONIC ACID BIOSYNTHESIS PROTEIN TUAE"/>
    <property type="match status" value="1"/>
</dbReference>
<evidence type="ECO:0000313" key="8">
    <source>
        <dbReference type="Proteomes" id="UP001597314"/>
    </source>
</evidence>
<gene>
    <name evidence="7" type="ORF">ACFSOX_09485</name>
</gene>
<dbReference type="PANTHER" id="PTHR37422:SF13">
    <property type="entry name" value="LIPOPOLYSACCHARIDE BIOSYNTHESIS PROTEIN PA4999-RELATED"/>
    <property type="match status" value="1"/>
</dbReference>
<evidence type="ECO:0000313" key="7">
    <source>
        <dbReference type="EMBL" id="MFD2182383.1"/>
    </source>
</evidence>
<feature type="transmembrane region" description="Helical" evidence="5">
    <location>
        <begin position="170"/>
        <end position="191"/>
    </location>
</feature>
<evidence type="ECO:0000256" key="1">
    <source>
        <dbReference type="ARBA" id="ARBA00004141"/>
    </source>
</evidence>
<keyword evidence="3 5" id="KW-1133">Transmembrane helix</keyword>
<comment type="subcellular location">
    <subcellularLocation>
        <location evidence="1">Membrane</location>
        <topology evidence="1">Multi-pass membrane protein</topology>
    </subcellularLocation>
</comment>
<feature type="transmembrane region" description="Helical" evidence="5">
    <location>
        <begin position="372"/>
        <end position="396"/>
    </location>
</feature>
<feature type="transmembrane region" description="Helical" evidence="5">
    <location>
        <begin position="120"/>
        <end position="141"/>
    </location>
</feature>
<evidence type="ECO:0000259" key="6">
    <source>
        <dbReference type="Pfam" id="PF04932"/>
    </source>
</evidence>
<protein>
    <submittedName>
        <fullName evidence="7">O-antigen ligase family protein</fullName>
    </submittedName>
</protein>
<feature type="domain" description="O-antigen ligase-related" evidence="6">
    <location>
        <begin position="258"/>
        <end position="386"/>
    </location>
</feature>
<organism evidence="7 8">
    <name type="scientific">Rhodoplanes azumiensis</name>
    <dbReference type="NCBI Taxonomy" id="1897628"/>
    <lineage>
        <taxon>Bacteria</taxon>
        <taxon>Pseudomonadati</taxon>
        <taxon>Pseudomonadota</taxon>
        <taxon>Alphaproteobacteria</taxon>
        <taxon>Hyphomicrobiales</taxon>
        <taxon>Nitrobacteraceae</taxon>
        <taxon>Rhodoplanes</taxon>
    </lineage>
</organism>
<keyword evidence="2 5" id="KW-0812">Transmembrane</keyword>
<sequence>METMHERAWRAIPAWLPAAALLAGTTLAGPMFGGLSRSLFVLGCLACGWYGWRRGPAAHLQVALTLFAFAPFVRRILDVTLGYDQLGLMLVGPLVSLLPAVVDLIRLLESDRGFPRPVGPIVVVGACVVYAAVLTIVQGHWTEAASEGVKWGAPLLYALVLSARADRDELLTAAASAFLVILPIVGLYGIYQYVDPPRWDRYWMEFAPIMSVGYPEPFAVRVFSTMNGPASFATFTMTGLLLVCFLRSGWASLLVVSPAALSLLLSLYRTAWVALLAAVLFSLLFRATRARASAVMIGFAIAAIVVVTATPFADVIMERFSTLSDGSQDDSARERLAQYVELWKSADSTLFGVGFSGEAAIMQFGSLDAIDGMIIAVWVKMGIVVGMVCLSALVWAAANAVLATRRDASTGAVMSAAIACAAMTQIPLANIASAEVGFLFWTFVMIAPPPRLDRVPPRRLGAAVRDGALTPPTGRDRA</sequence>
<feature type="transmembrane region" description="Helical" evidence="5">
    <location>
        <begin position="12"/>
        <end position="29"/>
    </location>
</feature>
<evidence type="ECO:0000256" key="2">
    <source>
        <dbReference type="ARBA" id="ARBA00022692"/>
    </source>
</evidence>
<name>A0ABW5AHK9_9BRAD</name>
<dbReference type="EMBL" id="JBHUIW010000008">
    <property type="protein sequence ID" value="MFD2182383.1"/>
    <property type="molecule type" value="Genomic_DNA"/>
</dbReference>
<evidence type="ECO:0000256" key="4">
    <source>
        <dbReference type="ARBA" id="ARBA00023136"/>
    </source>
</evidence>
<comment type="caution">
    <text evidence="7">The sequence shown here is derived from an EMBL/GenBank/DDBJ whole genome shotgun (WGS) entry which is preliminary data.</text>
</comment>
<dbReference type="InterPro" id="IPR051533">
    <property type="entry name" value="WaaL-like"/>
</dbReference>
<feature type="transmembrane region" description="Helical" evidence="5">
    <location>
        <begin position="89"/>
        <end position="108"/>
    </location>
</feature>
<keyword evidence="4 5" id="KW-0472">Membrane</keyword>
<dbReference type="GO" id="GO:0016874">
    <property type="term" value="F:ligase activity"/>
    <property type="evidence" value="ECO:0007669"/>
    <property type="project" value="UniProtKB-KW"/>
</dbReference>
<dbReference type="Pfam" id="PF04932">
    <property type="entry name" value="Wzy_C"/>
    <property type="match status" value="1"/>
</dbReference>
<keyword evidence="8" id="KW-1185">Reference proteome</keyword>
<dbReference type="Proteomes" id="UP001597314">
    <property type="component" value="Unassembled WGS sequence"/>
</dbReference>
<evidence type="ECO:0000256" key="5">
    <source>
        <dbReference type="SAM" id="Phobius"/>
    </source>
</evidence>
<evidence type="ECO:0000256" key="3">
    <source>
        <dbReference type="ARBA" id="ARBA00022989"/>
    </source>
</evidence>
<feature type="transmembrane region" description="Helical" evidence="5">
    <location>
        <begin position="432"/>
        <end position="449"/>
    </location>
</feature>
<dbReference type="InterPro" id="IPR007016">
    <property type="entry name" value="O-antigen_ligase-rel_domated"/>
</dbReference>
<accession>A0ABW5AHK9</accession>
<proteinExistence type="predicted"/>
<keyword evidence="7" id="KW-0436">Ligase</keyword>
<reference evidence="8" key="1">
    <citation type="journal article" date="2019" name="Int. J. Syst. Evol. Microbiol.">
        <title>The Global Catalogue of Microorganisms (GCM) 10K type strain sequencing project: providing services to taxonomists for standard genome sequencing and annotation.</title>
        <authorList>
            <consortium name="The Broad Institute Genomics Platform"/>
            <consortium name="The Broad Institute Genome Sequencing Center for Infectious Disease"/>
            <person name="Wu L."/>
            <person name="Ma J."/>
        </authorList>
    </citation>
    <scope>NUCLEOTIDE SEQUENCE [LARGE SCALE GENOMIC DNA]</scope>
    <source>
        <strain evidence="8">CGMCC 1.6774</strain>
    </source>
</reference>